<keyword evidence="4" id="KW-1185">Reference proteome</keyword>
<feature type="region of interest" description="Disordered" evidence="2">
    <location>
        <begin position="1"/>
        <end position="45"/>
    </location>
</feature>
<proteinExistence type="predicted"/>
<dbReference type="AlphaFoldDB" id="A0AA40BRA5"/>
<name>A0AA40BRA5_9PEZI</name>
<sequence>MLGSRSIARSAPRTAQAARCSRLPRRRFQSTQSSSSSQAPSSSSHFASGVAGGVAGAALLYGVYTFTPAGRMTSRINKTVREADKKYQQAAATIKDKAPSTDEAIDRLRQFCYSYVALIPGGRHYVDVAFKDLETVRESHRDDVDKLVSEAYAKFQDVAKSGLTMEAAAKTWEALADLGQKAAKLAVSAADKVLDNHPQLKDKVGAPINQLKQMGEQYGPEAKKMVDDTWNQIGDVVSQGWSADTVDKVRKIVEDKIQQMRKFADQAWQKGMEQAKPYLDKNPQVKKLVEENQDLLKQGNATALFKQVKAAVESGDTSKLESYVRDAVDKAKSTADKGMGSLGLGGGAGVAGIAKLLGVSSKDASGKIQEHIGVLSELMNNHSDDGKKLLEETKAELQRVLEDKANKAKKIVEDAKSSK</sequence>
<feature type="compositionally biased region" description="Low complexity" evidence="2">
    <location>
        <begin position="29"/>
        <end position="45"/>
    </location>
</feature>
<comment type="caution">
    <text evidence="3">The sequence shown here is derived from an EMBL/GenBank/DDBJ whole genome shotgun (WGS) entry which is preliminary data.</text>
</comment>
<keyword evidence="1" id="KW-0175">Coiled coil</keyword>
<dbReference type="Proteomes" id="UP001172155">
    <property type="component" value="Unassembled WGS sequence"/>
</dbReference>
<reference evidence="3" key="1">
    <citation type="submission" date="2023-06" db="EMBL/GenBank/DDBJ databases">
        <title>Genome-scale phylogeny and comparative genomics of the fungal order Sordariales.</title>
        <authorList>
            <consortium name="Lawrence Berkeley National Laboratory"/>
            <person name="Hensen N."/>
            <person name="Bonometti L."/>
            <person name="Westerberg I."/>
            <person name="Brannstrom I.O."/>
            <person name="Guillou S."/>
            <person name="Cros-Aarteil S."/>
            <person name="Calhoun S."/>
            <person name="Haridas S."/>
            <person name="Kuo A."/>
            <person name="Mondo S."/>
            <person name="Pangilinan J."/>
            <person name="Riley R."/>
            <person name="LaButti K."/>
            <person name="Andreopoulos B."/>
            <person name="Lipzen A."/>
            <person name="Chen C."/>
            <person name="Yanf M."/>
            <person name="Daum C."/>
            <person name="Ng V."/>
            <person name="Clum A."/>
            <person name="Steindorff A."/>
            <person name="Ohm R."/>
            <person name="Martin F."/>
            <person name="Silar P."/>
            <person name="Natvig D."/>
            <person name="Lalanne C."/>
            <person name="Gautier V."/>
            <person name="Ament-velasquez S.L."/>
            <person name="Kruys A."/>
            <person name="Hutchinson M.I."/>
            <person name="Powell A.J."/>
            <person name="Barry K."/>
            <person name="Miller A.N."/>
            <person name="Grigoriev I.V."/>
            <person name="Debuchy R."/>
            <person name="Gladieux P."/>
            <person name="Thoren M.H."/>
            <person name="Johannesson H."/>
        </authorList>
    </citation>
    <scope>NUCLEOTIDE SEQUENCE</scope>
    <source>
        <strain evidence="3">SMH3187-1</strain>
    </source>
</reference>
<organism evidence="3 4">
    <name type="scientific">Schizothecium vesticola</name>
    <dbReference type="NCBI Taxonomy" id="314040"/>
    <lineage>
        <taxon>Eukaryota</taxon>
        <taxon>Fungi</taxon>
        <taxon>Dikarya</taxon>
        <taxon>Ascomycota</taxon>
        <taxon>Pezizomycotina</taxon>
        <taxon>Sordariomycetes</taxon>
        <taxon>Sordariomycetidae</taxon>
        <taxon>Sordariales</taxon>
        <taxon>Schizotheciaceae</taxon>
        <taxon>Schizothecium</taxon>
    </lineage>
</organism>
<accession>A0AA40BRA5</accession>
<evidence type="ECO:0000256" key="1">
    <source>
        <dbReference type="SAM" id="Coils"/>
    </source>
</evidence>
<protein>
    <submittedName>
        <fullName evidence="3">Uncharacterized protein</fullName>
    </submittedName>
</protein>
<evidence type="ECO:0000313" key="3">
    <source>
        <dbReference type="EMBL" id="KAK0738959.1"/>
    </source>
</evidence>
<evidence type="ECO:0000313" key="4">
    <source>
        <dbReference type="Proteomes" id="UP001172155"/>
    </source>
</evidence>
<dbReference type="SUPFAM" id="SSF58113">
    <property type="entry name" value="Apolipoprotein A-I"/>
    <property type="match status" value="1"/>
</dbReference>
<gene>
    <name evidence="3" type="ORF">B0T18DRAFT_423290</name>
</gene>
<dbReference type="EMBL" id="JAUKUD010000007">
    <property type="protein sequence ID" value="KAK0738959.1"/>
    <property type="molecule type" value="Genomic_DNA"/>
</dbReference>
<evidence type="ECO:0000256" key="2">
    <source>
        <dbReference type="SAM" id="MobiDB-lite"/>
    </source>
</evidence>
<feature type="coiled-coil region" evidence="1">
    <location>
        <begin position="387"/>
        <end position="414"/>
    </location>
</feature>